<evidence type="ECO:0000313" key="4">
    <source>
        <dbReference type="Proteomes" id="UP000673691"/>
    </source>
</evidence>
<dbReference type="InterPro" id="IPR008984">
    <property type="entry name" value="SMAD_FHA_dom_sf"/>
</dbReference>
<comment type="caution">
    <text evidence="3">The sequence shown here is derived from an EMBL/GenBank/DDBJ whole genome shotgun (WGS) entry which is preliminary data.</text>
</comment>
<dbReference type="InterPro" id="IPR053027">
    <property type="entry name" value="AGGF1"/>
</dbReference>
<feature type="region of interest" description="Disordered" evidence="1">
    <location>
        <begin position="564"/>
        <end position="586"/>
    </location>
</feature>
<dbReference type="PANTHER" id="PTHR23106">
    <property type="entry name" value="ANGIOGENIC FACTOR WITH G PATCH AND FHA DOMAINS 1"/>
    <property type="match status" value="1"/>
</dbReference>
<feature type="non-terminal residue" evidence="3">
    <location>
        <position position="586"/>
    </location>
</feature>
<keyword evidence="4" id="KW-1185">Reference proteome</keyword>
<protein>
    <recommendedName>
        <fullName evidence="2">FHA domain-containing protein</fullName>
    </recommendedName>
</protein>
<evidence type="ECO:0000259" key="2">
    <source>
        <dbReference type="Pfam" id="PF00498"/>
    </source>
</evidence>
<dbReference type="Gene3D" id="2.60.200.20">
    <property type="match status" value="2"/>
</dbReference>
<dbReference type="SUPFAM" id="SSF49879">
    <property type="entry name" value="SMAD/FHA domain"/>
    <property type="match status" value="2"/>
</dbReference>
<feature type="non-terminal residue" evidence="3">
    <location>
        <position position="1"/>
    </location>
</feature>
<feature type="compositionally biased region" description="Basic and acidic residues" evidence="1">
    <location>
        <begin position="566"/>
        <end position="578"/>
    </location>
</feature>
<dbReference type="OrthoDB" id="21470at2759"/>
<name>A0A8H8DIF7_9FUNG</name>
<reference evidence="3 4" key="1">
    <citation type="journal article" name="Sci. Rep.">
        <title>Genome-scale phylogenetic analyses confirm Olpidium as the closest living zoosporic fungus to the non-flagellated, terrestrial fungi.</title>
        <authorList>
            <person name="Chang Y."/>
            <person name="Rochon D."/>
            <person name="Sekimoto S."/>
            <person name="Wang Y."/>
            <person name="Chovatia M."/>
            <person name="Sandor L."/>
            <person name="Salamov A."/>
            <person name="Grigoriev I.V."/>
            <person name="Stajich J.E."/>
            <person name="Spatafora J.W."/>
        </authorList>
    </citation>
    <scope>NUCLEOTIDE SEQUENCE [LARGE SCALE GENOMIC DNA]</scope>
    <source>
        <strain evidence="3">S191</strain>
    </source>
</reference>
<feature type="domain" description="FHA" evidence="2">
    <location>
        <begin position="429"/>
        <end position="470"/>
    </location>
</feature>
<feature type="compositionally biased region" description="Basic and acidic residues" evidence="1">
    <location>
        <begin position="22"/>
        <end position="32"/>
    </location>
</feature>
<dbReference type="Pfam" id="PF00498">
    <property type="entry name" value="FHA"/>
    <property type="match status" value="1"/>
</dbReference>
<gene>
    <name evidence="3" type="ORF">BJ554DRAFT_8239</name>
</gene>
<dbReference type="InterPro" id="IPR000253">
    <property type="entry name" value="FHA_dom"/>
</dbReference>
<dbReference type="Proteomes" id="UP000673691">
    <property type="component" value="Unassembled WGS sequence"/>
</dbReference>
<feature type="compositionally biased region" description="Basic and acidic residues" evidence="1">
    <location>
        <begin position="500"/>
        <end position="510"/>
    </location>
</feature>
<evidence type="ECO:0000313" key="3">
    <source>
        <dbReference type="EMBL" id="KAG5459804.1"/>
    </source>
</evidence>
<accession>A0A8H8DIF7</accession>
<dbReference type="PANTHER" id="PTHR23106:SF24">
    <property type="entry name" value="ANGIOGENIC FACTOR WITH G PATCH AND FHA DOMAINS 1"/>
    <property type="match status" value="1"/>
</dbReference>
<dbReference type="EMBL" id="JAEFCI010006278">
    <property type="protein sequence ID" value="KAG5459804.1"/>
    <property type="molecule type" value="Genomic_DNA"/>
</dbReference>
<feature type="region of interest" description="Disordered" evidence="1">
    <location>
        <begin position="1"/>
        <end position="39"/>
    </location>
</feature>
<feature type="region of interest" description="Disordered" evidence="1">
    <location>
        <begin position="334"/>
        <end position="399"/>
    </location>
</feature>
<organism evidence="3 4">
    <name type="scientific">Olpidium bornovanus</name>
    <dbReference type="NCBI Taxonomy" id="278681"/>
    <lineage>
        <taxon>Eukaryota</taxon>
        <taxon>Fungi</taxon>
        <taxon>Fungi incertae sedis</taxon>
        <taxon>Olpidiomycota</taxon>
        <taxon>Olpidiomycotina</taxon>
        <taxon>Olpidiomycetes</taxon>
        <taxon>Olpidiales</taxon>
        <taxon>Olpidiaceae</taxon>
        <taxon>Olpidium</taxon>
    </lineage>
</organism>
<feature type="region of interest" description="Disordered" evidence="1">
    <location>
        <begin position="500"/>
        <end position="533"/>
    </location>
</feature>
<sequence length="586" mass="62611">AFPGGWEARVGGEGRTAASEQQPERGGADRAPRTQKVRLTPAPSVNVLLLLRSVGRPGMSRDRRSAFDEELCAYLALSRGGGGGGGGVRAGLGHGGPQVRCEPDVSAHLTGSPTPALAEEATDVSPPPFASWAEDGLNARKNASKLPPGNSCDGGRDDLMAGCEFPRYAMKAYASAARDRAAAVAWLPFSRPPGFEPSADDQFSYCPSADVWFDGATGVVSRYDPDSRTYHPLDPTSRANLLEQVAAEDAADNGSLLRLVVLESAVLCPGRVVVVDHEGVTVGRDRSFGRRLRLPELAVSKFHAHIYVDDDGVGLKPVENTDSVRSLTLAGATPAVQRSESYPASVHQPAGEHANQEQADTEERPATAGATTRNVLFGSTRKKRHGTNVVPEVKDGDPEDAELALSGTTSGSAENVDVPDSAWQTGRQPSWCIIDTGSTQGTFVNDFRLSEARFASRPCALQHLDVVRIGGTSFQVHLHLDTNRACDTCRATTENIVNIDEGRNRSRDATRTAPVASANNDQHAKSQTKRGRLEADRADELKRLKRKYACVATRPRQHTAAYVDRAAARRELKPDKGPPRAPAGAA</sequence>
<dbReference type="AlphaFoldDB" id="A0A8H8DIF7"/>
<evidence type="ECO:0000256" key="1">
    <source>
        <dbReference type="SAM" id="MobiDB-lite"/>
    </source>
</evidence>
<proteinExistence type="predicted"/>